<sequence length="380" mass="42200">MTTKKIIKKPIKEETAFGKLLAEGGYLKIPKVGDVVKGKIISASRREVRIDIEGVTAGVIRGRELFAESSVYKNLHPGDEVEGTVIDLENENGEMELSFRFAGQQRAWEDLQKLFTGGEVISVTVLEANKGGLIVNVNHITGFLPVSQLSPDHYPRVSGGDKNKILEKLKTYVGEAFTVRVIDANERESKLIVSEKAVWEERQKDILSRYKVGNMVEGEVTALADFGAFVKFDSLEGLVHISEIAWQRIDHPKDLLKVGDHVKAEVIGIEGSKIFLSMKKLIQDPWKNVEEKYKIGSTVKGKVLKINPFGFFVELDPEIHGLAHVSELSEKPVTDIHTIANIGDELDFKVVSIEPKEHRLGLSLKTTSEPENTPTEPVGE</sequence>
<comment type="caution">
    <text evidence="3">The sequence shown here is derived from an EMBL/GenBank/DDBJ whole genome shotgun (WGS) entry which is preliminary data.</text>
</comment>
<dbReference type="Gene3D" id="2.40.50.140">
    <property type="entry name" value="Nucleic acid-binding proteins"/>
    <property type="match status" value="4"/>
</dbReference>
<dbReference type="InterPro" id="IPR035104">
    <property type="entry name" value="Ribosomal_protein_S1-like"/>
</dbReference>
<dbReference type="CDD" id="cd04465">
    <property type="entry name" value="S1_RPS1_repeat_ec2_hs2"/>
    <property type="match status" value="1"/>
</dbReference>
<organism evidence="3 4">
    <name type="scientific">Candidatus Uhrbacteria bacterium GW2011_GWC2_41_11</name>
    <dbReference type="NCBI Taxonomy" id="1618985"/>
    <lineage>
        <taxon>Bacteria</taxon>
        <taxon>Candidatus Uhriibacteriota</taxon>
    </lineage>
</organism>
<dbReference type="Proteomes" id="UP000034616">
    <property type="component" value="Unassembled WGS sequence"/>
</dbReference>
<feature type="domain" description="S1 motif" evidence="2">
    <location>
        <begin position="213"/>
        <end position="279"/>
    </location>
</feature>
<dbReference type="InterPro" id="IPR003029">
    <property type="entry name" value="S1_domain"/>
</dbReference>
<reference evidence="3 4" key="1">
    <citation type="journal article" date="2015" name="Nature">
        <title>rRNA introns, odd ribosomes, and small enigmatic genomes across a large radiation of phyla.</title>
        <authorList>
            <person name="Brown C.T."/>
            <person name="Hug L.A."/>
            <person name="Thomas B.C."/>
            <person name="Sharon I."/>
            <person name="Castelle C.J."/>
            <person name="Singh A."/>
            <person name="Wilkins M.J."/>
            <person name="Williams K.H."/>
            <person name="Banfield J.F."/>
        </authorList>
    </citation>
    <scope>NUCLEOTIDE SEQUENCE [LARGE SCALE GENOMIC DNA]</scope>
</reference>
<dbReference type="Pfam" id="PF00575">
    <property type="entry name" value="S1"/>
    <property type="match status" value="4"/>
</dbReference>
<dbReference type="PROSITE" id="PS50126">
    <property type="entry name" value="S1"/>
    <property type="match status" value="4"/>
</dbReference>
<dbReference type="FunFam" id="2.40.50.140:FF:000103">
    <property type="entry name" value="protein RRP5 homolog"/>
    <property type="match status" value="1"/>
</dbReference>
<evidence type="ECO:0000259" key="2">
    <source>
        <dbReference type="PROSITE" id="PS50126"/>
    </source>
</evidence>
<gene>
    <name evidence="3" type="ORF">UU35_C0001G0014</name>
</gene>
<dbReference type="EMBL" id="LCAH01000001">
    <property type="protein sequence ID" value="KKR87733.1"/>
    <property type="molecule type" value="Genomic_DNA"/>
</dbReference>
<dbReference type="PANTHER" id="PTHR47559">
    <property type="entry name" value="OS03G0844900 PROTEIN"/>
    <property type="match status" value="1"/>
</dbReference>
<feature type="domain" description="S1 motif" evidence="2">
    <location>
        <begin position="296"/>
        <end position="365"/>
    </location>
</feature>
<evidence type="ECO:0000313" key="3">
    <source>
        <dbReference type="EMBL" id="KKR87733.1"/>
    </source>
</evidence>
<dbReference type="SUPFAM" id="SSF50249">
    <property type="entry name" value="Nucleic acid-binding proteins"/>
    <property type="match status" value="4"/>
</dbReference>
<dbReference type="SMART" id="SM00316">
    <property type="entry name" value="S1"/>
    <property type="match status" value="4"/>
</dbReference>
<name>A0A0G0UFR7_9BACT</name>
<dbReference type="PRINTS" id="PR00681">
    <property type="entry name" value="RIBOSOMALS1"/>
</dbReference>
<dbReference type="InterPro" id="IPR012340">
    <property type="entry name" value="NA-bd_OB-fold"/>
</dbReference>
<feature type="domain" description="S1 motif" evidence="2">
    <location>
        <begin position="118"/>
        <end position="196"/>
    </location>
</feature>
<protein>
    <submittedName>
        <fullName evidence="3">RNA binding S1 domain protein</fullName>
    </submittedName>
</protein>
<accession>A0A0G0UFR7</accession>
<feature type="domain" description="S1 motif" evidence="2">
    <location>
        <begin position="33"/>
        <end position="100"/>
    </location>
</feature>
<dbReference type="GO" id="GO:0003676">
    <property type="term" value="F:nucleic acid binding"/>
    <property type="evidence" value="ECO:0007669"/>
    <property type="project" value="InterPro"/>
</dbReference>
<comment type="function">
    <text evidence="1">Binds mRNA; thus facilitating recognition of the initiation point. It is needed to translate mRNA with a short Shine-Dalgarno (SD) purine-rich sequence.</text>
</comment>
<evidence type="ECO:0000256" key="1">
    <source>
        <dbReference type="ARBA" id="ARBA00025604"/>
    </source>
</evidence>
<dbReference type="InterPro" id="IPR052757">
    <property type="entry name" value="Ribosomal_protein_S1"/>
</dbReference>
<dbReference type="AlphaFoldDB" id="A0A0G0UFR7"/>
<proteinExistence type="predicted"/>
<dbReference type="PANTHER" id="PTHR47559:SF1">
    <property type="entry name" value="OS03G0844900 PROTEIN"/>
    <property type="match status" value="1"/>
</dbReference>
<evidence type="ECO:0000313" key="4">
    <source>
        <dbReference type="Proteomes" id="UP000034616"/>
    </source>
</evidence>